<proteinExistence type="predicted"/>
<accession>A0A1Y3AYK1</accession>
<evidence type="ECO:0000313" key="2">
    <source>
        <dbReference type="EMBL" id="OTF73599.1"/>
    </source>
</evidence>
<evidence type="ECO:0000313" key="3">
    <source>
        <dbReference type="Proteomes" id="UP000194236"/>
    </source>
</evidence>
<sequence length="106" mass="11500">MAPKKRTAKSANDSIKSTKKSRKQKQSSNLSSDSDLGSDNENFNNNGNNDTTVEETSTVSSDWCIKPDDLVGRLIVSGGTNWDLIGRKEVPKSASGTASNGKHFFY</sequence>
<organism evidence="2 3">
    <name type="scientific">Euroglyphus maynei</name>
    <name type="common">Mayne's house dust mite</name>
    <dbReference type="NCBI Taxonomy" id="6958"/>
    <lineage>
        <taxon>Eukaryota</taxon>
        <taxon>Metazoa</taxon>
        <taxon>Ecdysozoa</taxon>
        <taxon>Arthropoda</taxon>
        <taxon>Chelicerata</taxon>
        <taxon>Arachnida</taxon>
        <taxon>Acari</taxon>
        <taxon>Acariformes</taxon>
        <taxon>Sarcoptiformes</taxon>
        <taxon>Astigmata</taxon>
        <taxon>Psoroptidia</taxon>
        <taxon>Analgoidea</taxon>
        <taxon>Pyroglyphidae</taxon>
        <taxon>Pyroglyphinae</taxon>
        <taxon>Euroglyphus</taxon>
    </lineage>
</organism>
<reference evidence="2 3" key="1">
    <citation type="submission" date="2017-03" db="EMBL/GenBank/DDBJ databases">
        <title>Genome Survey of Euroglyphus maynei.</title>
        <authorList>
            <person name="Arlian L.G."/>
            <person name="Morgan M.S."/>
            <person name="Rider S.D."/>
        </authorList>
    </citation>
    <scope>NUCLEOTIDE SEQUENCE [LARGE SCALE GENOMIC DNA]</scope>
    <source>
        <strain evidence="2">Arlian Lab</strain>
        <tissue evidence="2">Whole body</tissue>
    </source>
</reference>
<comment type="caution">
    <text evidence="2">The sequence shown here is derived from an EMBL/GenBank/DDBJ whole genome shotgun (WGS) entry which is preliminary data.</text>
</comment>
<gene>
    <name evidence="2" type="ORF">BLA29_012470</name>
</gene>
<dbReference type="AlphaFoldDB" id="A0A1Y3AYK1"/>
<dbReference type="EMBL" id="MUJZ01050915">
    <property type="protein sequence ID" value="OTF73599.1"/>
    <property type="molecule type" value="Genomic_DNA"/>
</dbReference>
<feature type="compositionally biased region" description="Low complexity" evidence="1">
    <location>
        <begin position="26"/>
        <end position="60"/>
    </location>
</feature>
<name>A0A1Y3AYK1_EURMA</name>
<protein>
    <submittedName>
        <fullName evidence="2">Uncharacterized protein</fullName>
    </submittedName>
</protein>
<evidence type="ECO:0000256" key="1">
    <source>
        <dbReference type="SAM" id="MobiDB-lite"/>
    </source>
</evidence>
<feature type="region of interest" description="Disordered" evidence="1">
    <location>
        <begin position="1"/>
        <end position="60"/>
    </location>
</feature>
<keyword evidence="3" id="KW-1185">Reference proteome</keyword>
<dbReference type="OrthoDB" id="8882812at2759"/>
<dbReference type="Proteomes" id="UP000194236">
    <property type="component" value="Unassembled WGS sequence"/>
</dbReference>